<proteinExistence type="predicted"/>
<accession>A0A8H5ZIF6</accession>
<dbReference type="EMBL" id="WNKQ01000008">
    <property type="protein sequence ID" value="KAF5849775.1"/>
    <property type="molecule type" value="Genomic_DNA"/>
</dbReference>
<dbReference type="AlphaFoldDB" id="A0A8H5ZIF6"/>
<organism evidence="1 2">
    <name type="scientific">Cochliobolus sativus</name>
    <name type="common">Common root rot and spot blotch fungus</name>
    <name type="synonym">Bipolaris sorokiniana</name>
    <dbReference type="NCBI Taxonomy" id="45130"/>
    <lineage>
        <taxon>Eukaryota</taxon>
        <taxon>Fungi</taxon>
        <taxon>Dikarya</taxon>
        <taxon>Ascomycota</taxon>
        <taxon>Pezizomycotina</taxon>
        <taxon>Dothideomycetes</taxon>
        <taxon>Pleosporomycetidae</taxon>
        <taxon>Pleosporales</taxon>
        <taxon>Pleosporineae</taxon>
        <taxon>Pleosporaceae</taxon>
        <taxon>Bipolaris</taxon>
    </lineage>
</organism>
<feature type="non-terminal residue" evidence="1">
    <location>
        <position position="1"/>
    </location>
</feature>
<evidence type="ECO:0000313" key="2">
    <source>
        <dbReference type="Proteomes" id="UP000624244"/>
    </source>
</evidence>
<protein>
    <submittedName>
        <fullName evidence="1">Uncharacterized protein</fullName>
    </submittedName>
</protein>
<dbReference type="Proteomes" id="UP000624244">
    <property type="component" value="Unassembled WGS sequence"/>
</dbReference>
<sequence>LAICHKPSYWVSETLSRCCTLLAEALYCQEFLFKCHNAFWGAMLCTKSCLDTLQERGMSCTEPTPVPICLFGLESRTKTCNTARLNVMTSPIAMHRKPGVSLGKVVETSHVKRLLNYMGGGGLSSANHHRLR</sequence>
<name>A0A8H5ZIF6_COCSA</name>
<gene>
    <name evidence="1" type="ORF">GGP41_005151</name>
</gene>
<reference evidence="1" key="1">
    <citation type="submission" date="2019-11" db="EMBL/GenBank/DDBJ databases">
        <title>Bipolaris sorokiniana Genome sequencing.</title>
        <authorList>
            <person name="Wang H."/>
        </authorList>
    </citation>
    <scope>NUCLEOTIDE SEQUENCE</scope>
</reference>
<evidence type="ECO:0000313" key="1">
    <source>
        <dbReference type="EMBL" id="KAF5849775.1"/>
    </source>
</evidence>
<comment type="caution">
    <text evidence="1">The sequence shown here is derived from an EMBL/GenBank/DDBJ whole genome shotgun (WGS) entry which is preliminary data.</text>
</comment>